<gene>
    <name evidence="1" type="ORF">S01H1_06504</name>
</gene>
<accession>X0T2P1</accession>
<comment type="caution">
    <text evidence="1">The sequence shown here is derived from an EMBL/GenBank/DDBJ whole genome shotgun (WGS) entry which is preliminary data.</text>
</comment>
<dbReference type="AlphaFoldDB" id="X0T2P1"/>
<proteinExistence type="predicted"/>
<name>X0T2P1_9ZZZZ</name>
<organism evidence="1">
    <name type="scientific">marine sediment metagenome</name>
    <dbReference type="NCBI Taxonomy" id="412755"/>
    <lineage>
        <taxon>unclassified sequences</taxon>
        <taxon>metagenomes</taxon>
        <taxon>ecological metagenomes</taxon>
    </lineage>
</organism>
<dbReference type="EMBL" id="BARS01003356">
    <property type="protein sequence ID" value="GAF81611.1"/>
    <property type="molecule type" value="Genomic_DNA"/>
</dbReference>
<sequence length="44" mass="5071">MSDTIKKWHEMQEWVPGKGAEPKEIITADDSAKYIFLLDFTDGK</sequence>
<evidence type="ECO:0000313" key="1">
    <source>
        <dbReference type="EMBL" id="GAF81611.1"/>
    </source>
</evidence>
<protein>
    <submittedName>
        <fullName evidence="1">Uncharacterized protein</fullName>
    </submittedName>
</protein>
<feature type="non-terminal residue" evidence="1">
    <location>
        <position position="44"/>
    </location>
</feature>
<reference evidence="1" key="1">
    <citation type="journal article" date="2014" name="Front. Microbiol.">
        <title>High frequency of phylogenetically diverse reductive dehalogenase-homologous genes in deep subseafloor sedimentary metagenomes.</title>
        <authorList>
            <person name="Kawai M."/>
            <person name="Futagami T."/>
            <person name="Toyoda A."/>
            <person name="Takaki Y."/>
            <person name="Nishi S."/>
            <person name="Hori S."/>
            <person name="Arai W."/>
            <person name="Tsubouchi T."/>
            <person name="Morono Y."/>
            <person name="Uchiyama I."/>
            <person name="Ito T."/>
            <person name="Fujiyama A."/>
            <person name="Inagaki F."/>
            <person name="Takami H."/>
        </authorList>
    </citation>
    <scope>NUCLEOTIDE SEQUENCE</scope>
    <source>
        <strain evidence="1">Expedition CK06-06</strain>
    </source>
</reference>